<dbReference type="GO" id="GO:0005829">
    <property type="term" value="C:cytosol"/>
    <property type="evidence" value="ECO:0007669"/>
    <property type="project" value="TreeGrafter"/>
</dbReference>
<dbReference type="KEGG" id="atw:C0099_14180"/>
<dbReference type="PANTHER" id="PTHR31223:SF70">
    <property type="entry name" value="LOG FAMILY PROTEIN YJL055W"/>
    <property type="match status" value="1"/>
</dbReference>
<dbReference type="GO" id="GO:0009691">
    <property type="term" value="P:cytokinin biosynthetic process"/>
    <property type="evidence" value="ECO:0007669"/>
    <property type="project" value="UniProtKB-UniRule"/>
</dbReference>
<dbReference type="SUPFAM" id="SSF102405">
    <property type="entry name" value="MCP/YpsA-like"/>
    <property type="match status" value="1"/>
</dbReference>
<evidence type="ECO:0000313" key="5">
    <source>
        <dbReference type="Proteomes" id="UP000242205"/>
    </source>
</evidence>
<keyword evidence="5" id="KW-1185">Reference proteome</keyword>
<dbReference type="PANTHER" id="PTHR31223">
    <property type="entry name" value="LOG FAMILY PROTEIN YJL055W"/>
    <property type="match status" value="1"/>
</dbReference>
<dbReference type="Gene3D" id="3.40.50.450">
    <property type="match status" value="1"/>
</dbReference>
<dbReference type="NCBIfam" id="TIGR00730">
    <property type="entry name" value="Rossman fold protein, TIGR00730 family"/>
    <property type="match status" value="1"/>
</dbReference>
<keyword evidence="3" id="KW-0378">Hydrolase</keyword>
<accession>A0A2I6S9R1</accession>
<dbReference type="GO" id="GO:0008714">
    <property type="term" value="F:AMP nucleosidase activity"/>
    <property type="evidence" value="ECO:0007669"/>
    <property type="project" value="UniProtKB-EC"/>
</dbReference>
<comment type="similarity">
    <text evidence="2 3">Belongs to the LOG family.</text>
</comment>
<sequence length="193" mass="20577">MRSICVYCGSAPGRRPEYAAAARAFGAALARRGLGLVYGGASVGLMGAVADAAIAAGGEVVGVIPESLMKKELAHPNITELIVTRSMHERKTVMADRADGFVALPGGIGTFEELFEIWTWAQLGFHRKPCGVLNVAGYYDGLLGFLDHARDEGLLAPSVRAVLQVADDPDALLERFAAWQPPDVDRWLGRGEV</sequence>
<protein>
    <recommendedName>
        <fullName evidence="3">Cytokinin riboside 5'-monophosphate phosphoribohydrolase</fullName>
        <ecNumber evidence="3">3.2.2.n1</ecNumber>
    </recommendedName>
</protein>
<gene>
    <name evidence="4" type="ORF">C0099_14180</name>
</gene>
<dbReference type="AlphaFoldDB" id="A0A2I6S9R1"/>
<dbReference type="OrthoDB" id="9801098at2"/>
<evidence type="ECO:0000256" key="3">
    <source>
        <dbReference type="RuleBase" id="RU363015"/>
    </source>
</evidence>
<evidence type="ECO:0000313" key="4">
    <source>
        <dbReference type="EMBL" id="AUN95985.1"/>
    </source>
</evidence>
<proteinExistence type="inferred from homology"/>
<organism evidence="4 5">
    <name type="scientific">Pseudazoarcus pumilus</name>
    <dbReference type="NCBI Taxonomy" id="2067960"/>
    <lineage>
        <taxon>Bacteria</taxon>
        <taxon>Pseudomonadati</taxon>
        <taxon>Pseudomonadota</taxon>
        <taxon>Betaproteobacteria</taxon>
        <taxon>Rhodocyclales</taxon>
        <taxon>Zoogloeaceae</taxon>
        <taxon>Pseudazoarcus</taxon>
    </lineage>
</organism>
<evidence type="ECO:0000256" key="2">
    <source>
        <dbReference type="ARBA" id="ARBA00006763"/>
    </source>
</evidence>
<name>A0A2I6S9R1_9RHOO</name>
<comment type="catalytic activity">
    <reaction evidence="1">
        <text>AMP + H2O = D-ribose 5-phosphate + adenine</text>
        <dbReference type="Rhea" id="RHEA:20129"/>
        <dbReference type="ChEBI" id="CHEBI:15377"/>
        <dbReference type="ChEBI" id="CHEBI:16708"/>
        <dbReference type="ChEBI" id="CHEBI:78346"/>
        <dbReference type="ChEBI" id="CHEBI:456215"/>
        <dbReference type="EC" id="3.2.2.4"/>
    </reaction>
</comment>
<dbReference type="InterPro" id="IPR005269">
    <property type="entry name" value="LOG"/>
</dbReference>
<dbReference type="EMBL" id="CP025682">
    <property type="protein sequence ID" value="AUN95985.1"/>
    <property type="molecule type" value="Genomic_DNA"/>
</dbReference>
<reference evidence="4 5" key="1">
    <citation type="submission" date="2018-01" db="EMBL/GenBank/DDBJ databases">
        <authorList>
            <person name="Fu G.-Y."/>
        </authorList>
    </citation>
    <scope>NUCLEOTIDE SEQUENCE [LARGE SCALE GENOMIC DNA]</scope>
    <source>
        <strain evidence="4 5">SY39</strain>
    </source>
</reference>
<dbReference type="EC" id="3.2.2.n1" evidence="3"/>
<dbReference type="RefSeq" id="WP_102248030.1">
    <property type="nucleotide sequence ID" value="NZ_CP025682.1"/>
</dbReference>
<dbReference type="Pfam" id="PF03641">
    <property type="entry name" value="Lysine_decarbox"/>
    <property type="match status" value="1"/>
</dbReference>
<dbReference type="InterPro" id="IPR031100">
    <property type="entry name" value="LOG_fam"/>
</dbReference>
<keyword evidence="3" id="KW-0203">Cytokinin biosynthesis</keyword>
<evidence type="ECO:0000256" key="1">
    <source>
        <dbReference type="ARBA" id="ARBA00000274"/>
    </source>
</evidence>
<dbReference type="Proteomes" id="UP000242205">
    <property type="component" value="Chromosome"/>
</dbReference>